<feature type="region of interest" description="Disordered" evidence="1">
    <location>
        <begin position="1"/>
        <end position="21"/>
    </location>
</feature>
<evidence type="ECO:0000313" key="3">
    <source>
        <dbReference type="Proteomes" id="UP000015241"/>
    </source>
</evidence>
<sequence length="253" mass="28689">MPVNNKETKAPTPPSVAHPAHAIDDTPSSWTDWMPGAIEKQQLSMTVSGAVVKSYIVRARRPDNRWVKVRVIPYFGELRVPDFRYTGHARIRRPETTPRELVERMMRTANVWVGISTDIVSRITGAIERSVYIWYGVALAHVDHRNRTKHLVTAFDGPYDDVRERSCLSIVVPDDVPLLQGSAENLRLLVTRQAAVWKHPPMMQTLLGGDRMAMRRPEAAVSICVEPPAEGGERQRFTRATIRHICNPYSSYQ</sequence>
<proteinExistence type="predicted"/>
<dbReference type="EMBL" id="KE504167">
    <property type="protein sequence ID" value="EPS98250.1"/>
    <property type="molecule type" value="Genomic_DNA"/>
</dbReference>
<dbReference type="OrthoDB" id="10547997at2759"/>
<reference evidence="2 3" key="1">
    <citation type="journal article" date="2012" name="Science">
        <title>The Paleozoic origin of enzymatic lignin decomposition reconstructed from 31 fungal genomes.</title>
        <authorList>
            <person name="Floudas D."/>
            <person name="Binder M."/>
            <person name="Riley R."/>
            <person name="Barry K."/>
            <person name="Blanchette R.A."/>
            <person name="Henrissat B."/>
            <person name="Martinez A.T."/>
            <person name="Otillar R."/>
            <person name="Spatafora J.W."/>
            <person name="Yadav J.S."/>
            <person name="Aerts A."/>
            <person name="Benoit I."/>
            <person name="Boyd A."/>
            <person name="Carlson A."/>
            <person name="Copeland A."/>
            <person name="Coutinho P.M."/>
            <person name="de Vries R.P."/>
            <person name="Ferreira P."/>
            <person name="Findley K."/>
            <person name="Foster B."/>
            <person name="Gaskell J."/>
            <person name="Glotzer D."/>
            <person name="Gorecki P."/>
            <person name="Heitman J."/>
            <person name="Hesse C."/>
            <person name="Hori C."/>
            <person name="Igarashi K."/>
            <person name="Jurgens J.A."/>
            <person name="Kallen N."/>
            <person name="Kersten P."/>
            <person name="Kohler A."/>
            <person name="Kuees U."/>
            <person name="Kumar T.K.A."/>
            <person name="Kuo A."/>
            <person name="LaButti K."/>
            <person name="Larrondo L.F."/>
            <person name="Lindquist E."/>
            <person name="Ling A."/>
            <person name="Lombard V."/>
            <person name="Lucas S."/>
            <person name="Lundell T."/>
            <person name="Martin R."/>
            <person name="McLaughlin D.J."/>
            <person name="Morgenstern I."/>
            <person name="Morin E."/>
            <person name="Murat C."/>
            <person name="Nagy L.G."/>
            <person name="Nolan M."/>
            <person name="Ohm R.A."/>
            <person name="Patyshakuliyeva A."/>
            <person name="Rokas A."/>
            <person name="Ruiz-Duenas F.J."/>
            <person name="Sabat G."/>
            <person name="Salamov A."/>
            <person name="Samejima M."/>
            <person name="Schmutz J."/>
            <person name="Slot J.C."/>
            <person name="St John F."/>
            <person name="Stenlid J."/>
            <person name="Sun H."/>
            <person name="Sun S."/>
            <person name="Syed K."/>
            <person name="Tsang A."/>
            <person name="Wiebenga A."/>
            <person name="Young D."/>
            <person name="Pisabarro A."/>
            <person name="Eastwood D.C."/>
            <person name="Martin F."/>
            <person name="Cullen D."/>
            <person name="Grigoriev I.V."/>
            <person name="Hibbett D.S."/>
        </authorList>
    </citation>
    <scope>NUCLEOTIDE SEQUENCE</scope>
    <source>
        <strain evidence="3">FP-58527</strain>
    </source>
</reference>
<organism evidence="2 3">
    <name type="scientific">Fomitopsis schrenkii</name>
    <name type="common">Brown rot fungus</name>
    <dbReference type="NCBI Taxonomy" id="2126942"/>
    <lineage>
        <taxon>Eukaryota</taxon>
        <taxon>Fungi</taxon>
        <taxon>Dikarya</taxon>
        <taxon>Basidiomycota</taxon>
        <taxon>Agaricomycotina</taxon>
        <taxon>Agaricomycetes</taxon>
        <taxon>Polyporales</taxon>
        <taxon>Fomitopsis</taxon>
    </lineage>
</organism>
<dbReference type="HOGENOM" id="CLU_1098528_0_0_1"/>
<protein>
    <submittedName>
        <fullName evidence="2">Uncharacterized protein</fullName>
    </submittedName>
</protein>
<dbReference type="AlphaFoldDB" id="S8F9J6"/>
<name>S8F9J6_FOMSC</name>
<evidence type="ECO:0000313" key="2">
    <source>
        <dbReference type="EMBL" id="EPS98250.1"/>
    </source>
</evidence>
<dbReference type="InParanoid" id="S8F9J6"/>
<gene>
    <name evidence="2" type="ORF">FOMPIDRAFT_1051650</name>
</gene>
<evidence type="ECO:0000256" key="1">
    <source>
        <dbReference type="SAM" id="MobiDB-lite"/>
    </source>
</evidence>
<accession>S8F9J6</accession>
<dbReference type="Proteomes" id="UP000015241">
    <property type="component" value="Unassembled WGS sequence"/>
</dbReference>
<keyword evidence="3" id="KW-1185">Reference proteome</keyword>